<protein>
    <recommendedName>
        <fullName evidence="3 5">Regulatory protein RecX</fullName>
    </recommendedName>
</protein>
<dbReference type="PANTHER" id="PTHR33602">
    <property type="entry name" value="REGULATORY PROTEIN RECX FAMILY PROTEIN"/>
    <property type="match status" value="1"/>
</dbReference>
<comment type="function">
    <text evidence="5">Modulates RecA activity.</text>
</comment>
<evidence type="ECO:0000256" key="5">
    <source>
        <dbReference type="HAMAP-Rule" id="MF_01114"/>
    </source>
</evidence>
<reference evidence="7 8" key="1">
    <citation type="submission" date="2019-08" db="EMBL/GenBank/DDBJ databases">
        <title>In-depth cultivation of the pig gut microbiome towards novel bacterial diversity and tailored functional studies.</title>
        <authorList>
            <person name="Wylensek D."/>
            <person name="Hitch T.C.A."/>
            <person name="Clavel T."/>
        </authorList>
    </citation>
    <scope>NUCLEOTIDE SEQUENCE [LARGE SCALE GENOMIC DNA]</scope>
    <source>
        <strain evidence="7 8">Oil-RF-744-WCA-WT-10</strain>
    </source>
</reference>
<comment type="caution">
    <text evidence="7">The sequence shown here is derived from an EMBL/GenBank/DDBJ whole genome shotgun (WGS) entry which is preliminary data.</text>
</comment>
<comment type="subcellular location">
    <subcellularLocation>
        <location evidence="1 5">Cytoplasm</location>
    </subcellularLocation>
</comment>
<feature type="domain" description="RecX second three-helical" evidence="6">
    <location>
        <begin position="58"/>
        <end position="99"/>
    </location>
</feature>
<dbReference type="GO" id="GO:0006282">
    <property type="term" value="P:regulation of DNA repair"/>
    <property type="evidence" value="ECO:0007669"/>
    <property type="project" value="UniProtKB-UniRule"/>
</dbReference>
<dbReference type="InterPro" id="IPR036388">
    <property type="entry name" value="WH-like_DNA-bd_sf"/>
</dbReference>
<keyword evidence="8" id="KW-1185">Reference proteome</keyword>
<keyword evidence="4 5" id="KW-0963">Cytoplasm</keyword>
<dbReference type="Proteomes" id="UP000483362">
    <property type="component" value="Unassembled WGS sequence"/>
</dbReference>
<dbReference type="EMBL" id="VULT01000007">
    <property type="protein sequence ID" value="MSS17309.1"/>
    <property type="molecule type" value="Genomic_DNA"/>
</dbReference>
<evidence type="ECO:0000256" key="1">
    <source>
        <dbReference type="ARBA" id="ARBA00004496"/>
    </source>
</evidence>
<sequence length="163" mass="18126">MKMKKPLSAEAALTRAAALCARSEQAEIDVRAKLLAWGLTPASAAQVIERLQDEHFLDEQRYARAYCRDKFNFNGWGRIKIAFMLKSKGVGQTAIDAALAEIDAARYREHIDKLLRDKWRDVAGKDPRLARAALLRLAASRGYEPDAIYPAVDAFMATTGSKS</sequence>
<comment type="similarity">
    <text evidence="2 5">Belongs to the RecX family.</text>
</comment>
<dbReference type="InterPro" id="IPR053924">
    <property type="entry name" value="RecX_HTH_2nd"/>
</dbReference>
<dbReference type="GO" id="GO:0005737">
    <property type="term" value="C:cytoplasm"/>
    <property type="evidence" value="ECO:0007669"/>
    <property type="project" value="UniProtKB-SubCell"/>
</dbReference>
<proteinExistence type="inferred from homology"/>
<evidence type="ECO:0000256" key="4">
    <source>
        <dbReference type="ARBA" id="ARBA00022490"/>
    </source>
</evidence>
<gene>
    <name evidence="5" type="primary">recX</name>
    <name evidence="7" type="ORF">FYJ29_05960</name>
</gene>
<evidence type="ECO:0000313" key="8">
    <source>
        <dbReference type="Proteomes" id="UP000483362"/>
    </source>
</evidence>
<evidence type="ECO:0000256" key="2">
    <source>
        <dbReference type="ARBA" id="ARBA00009695"/>
    </source>
</evidence>
<dbReference type="AlphaFoldDB" id="A0A6L5XA77"/>
<name>A0A6L5XA77_9BACT</name>
<evidence type="ECO:0000259" key="6">
    <source>
        <dbReference type="Pfam" id="PF02631"/>
    </source>
</evidence>
<dbReference type="PANTHER" id="PTHR33602:SF1">
    <property type="entry name" value="REGULATORY PROTEIN RECX FAMILY PROTEIN"/>
    <property type="match status" value="1"/>
</dbReference>
<evidence type="ECO:0000256" key="3">
    <source>
        <dbReference type="ARBA" id="ARBA00018111"/>
    </source>
</evidence>
<dbReference type="InterPro" id="IPR003783">
    <property type="entry name" value="Regulatory_RecX"/>
</dbReference>
<dbReference type="Gene3D" id="1.10.10.10">
    <property type="entry name" value="Winged helix-like DNA-binding domain superfamily/Winged helix DNA-binding domain"/>
    <property type="match status" value="1"/>
</dbReference>
<dbReference type="HAMAP" id="MF_01114">
    <property type="entry name" value="RecX"/>
    <property type="match status" value="1"/>
</dbReference>
<accession>A0A6L5XA77</accession>
<evidence type="ECO:0000313" key="7">
    <source>
        <dbReference type="EMBL" id="MSS17309.1"/>
    </source>
</evidence>
<organism evidence="7 8">
    <name type="scientific">Sodaliphilus pleomorphus</name>
    <dbReference type="NCBI Taxonomy" id="2606626"/>
    <lineage>
        <taxon>Bacteria</taxon>
        <taxon>Pseudomonadati</taxon>
        <taxon>Bacteroidota</taxon>
        <taxon>Bacteroidia</taxon>
        <taxon>Bacteroidales</taxon>
        <taxon>Muribaculaceae</taxon>
        <taxon>Sodaliphilus</taxon>
    </lineage>
</organism>
<dbReference type="Pfam" id="PF02631">
    <property type="entry name" value="RecX_HTH2"/>
    <property type="match status" value="1"/>
</dbReference>